<dbReference type="EMBL" id="JAMYWD010000007">
    <property type="protein sequence ID" value="KAJ4966706.1"/>
    <property type="molecule type" value="Genomic_DNA"/>
</dbReference>
<comment type="caution">
    <text evidence="16">The sequence shown here is derived from an EMBL/GenBank/DDBJ whole genome shotgun (WGS) entry which is preliminary data.</text>
</comment>
<evidence type="ECO:0000256" key="7">
    <source>
        <dbReference type="ARBA" id="ARBA00022723"/>
    </source>
</evidence>
<evidence type="ECO:0000256" key="2">
    <source>
        <dbReference type="ARBA" id="ARBA00004286"/>
    </source>
</evidence>
<feature type="region of interest" description="Disordered" evidence="11">
    <location>
        <begin position="1936"/>
        <end position="1960"/>
    </location>
</feature>
<evidence type="ECO:0000256" key="1">
    <source>
        <dbReference type="ARBA" id="ARBA00004123"/>
    </source>
</evidence>
<feature type="compositionally biased region" description="Low complexity" evidence="11">
    <location>
        <begin position="1945"/>
        <end position="1957"/>
    </location>
</feature>
<organism evidence="16 17">
    <name type="scientific">Protea cynaroides</name>
    <dbReference type="NCBI Taxonomy" id="273540"/>
    <lineage>
        <taxon>Eukaryota</taxon>
        <taxon>Viridiplantae</taxon>
        <taxon>Streptophyta</taxon>
        <taxon>Embryophyta</taxon>
        <taxon>Tracheophyta</taxon>
        <taxon>Spermatophyta</taxon>
        <taxon>Magnoliopsida</taxon>
        <taxon>Proteales</taxon>
        <taxon>Proteaceae</taxon>
        <taxon>Protea</taxon>
    </lineage>
</organism>
<evidence type="ECO:0000313" key="16">
    <source>
        <dbReference type="EMBL" id="KAJ4966706.1"/>
    </source>
</evidence>
<evidence type="ECO:0000256" key="4">
    <source>
        <dbReference type="ARBA" id="ARBA00022603"/>
    </source>
</evidence>
<feature type="compositionally biased region" description="Basic and acidic residues" evidence="11">
    <location>
        <begin position="2012"/>
        <end position="2033"/>
    </location>
</feature>
<feature type="region of interest" description="Disordered" evidence="11">
    <location>
        <begin position="880"/>
        <end position="915"/>
    </location>
</feature>
<keyword evidence="10" id="KW-0539">Nucleus</keyword>
<comment type="subcellular location">
    <subcellularLocation>
        <location evidence="2">Chromosome</location>
    </subcellularLocation>
    <subcellularLocation>
        <location evidence="1">Nucleus</location>
    </subcellularLocation>
</comment>
<dbReference type="FunFam" id="2.170.270.10:FF:000035">
    <property type="entry name" value="Histone-lysine N-methyltransferase"/>
    <property type="match status" value="1"/>
</dbReference>
<dbReference type="Pfam" id="PF17907">
    <property type="entry name" value="AWS"/>
    <property type="match status" value="1"/>
</dbReference>
<evidence type="ECO:0000256" key="11">
    <source>
        <dbReference type="SAM" id="MobiDB-lite"/>
    </source>
</evidence>
<accession>A0A9Q0KAA7</accession>
<dbReference type="GO" id="GO:0008270">
    <property type="term" value="F:zinc ion binding"/>
    <property type="evidence" value="ECO:0007669"/>
    <property type="project" value="UniProtKB-KW"/>
</dbReference>
<evidence type="ECO:0000313" key="17">
    <source>
        <dbReference type="Proteomes" id="UP001141806"/>
    </source>
</evidence>
<feature type="region of interest" description="Disordered" evidence="11">
    <location>
        <begin position="1708"/>
        <end position="1739"/>
    </location>
</feature>
<feature type="region of interest" description="Disordered" evidence="11">
    <location>
        <begin position="990"/>
        <end position="1014"/>
    </location>
</feature>
<evidence type="ECO:0000256" key="9">
    <source>
        <dbReference type="ARBA" id="ARBA00022833"/>
    </source>
</evidence>
<evidence type="ECO:0000256" key="10">
    <source>
        <dbReference type="ARBA" id="ARBA00023242"/>
    </source>
</evidence>
<feature type="domain" description="SET" evidence="12">
    <location>
        <begin position="1389"/>
        <end position="1506"/>
    </location>
</feature>
<evidence type="ECO:0000256" key="5">
    <source>
        <dbReference type="ARBA" id="ARBA00022679"/>
    </source>
</evidence>
<feature type="region of interest" description="Disordered" evidence="11">
    <location>
        <begin position="1066"/>
        <end position="1154"/>
    </location>
</feature>
<dbReference type="PROSITE" id="PS51050">
    <property type="entry name" value="ZF_CW"/>
    <property type="match status" value="1"/>
</dbReference>
<keyword evidence="4" id="KW-0489">Methyltransferase</keyword>
<dbReference type="InterPro" id="IPR050777">
    <property type="entry name" value="SET2_Histone-Lys_MeTrsfase"/>
</dbReference>
<dbReference type="PANTHER" id="PTHR22884">
    <property type="entry name" value="SET DOMAIN PROTEINS"/>
    <property type="match status" value="1"/>
</dbReference>
<evidence type="ECO:0008006" key="18">
    <source>
        <dbReference type="Google" id="ProtNLM"/>
    </source>
</evidence>
<protein>
    <recommendedName>
        <fullName evidence="18">Histone-lysine N-methyltransferase ASHH2</fullName>
    </recommendedName>
</protein>
<dbReference type="PROSITE" id="PS50868">
    <property type="entry name" value="POST_SET"/>
    <property type="match status" value="1"/>
</dbReference>
<dbReference type="GO" id="GO:0005634">
    <property type="term" value="C:nucleus"/>
    <property type="evidence" value="ECO:0007669"/>
    <property type="project" value="UniProtKB-SubCell"/>
</dbReference>
<evidence type="ECO:0000259" key="14">
    <source>
        <dbReference type="PROSITE" id="PS51050"/>
    </source>
</evidence>
<dbReference type="SMART" id="SM00570">
    <property type="entry name" value="AWS"/>
    <property type="match status" value="1"/>
</dbReference>
<feature type="compositionally biased region" description="Polar residues" evidence="11">
    <location>
        <begin position="880"/>
        <end position="902"/>
    </location>
</feature>
<dbReference type="Gene3D" id="3.30.40.100">
    <property type="match status" value="1"/>
</dbReference>
<dbReference type="InterPro" id="IPR001214">
    <property type="entry name" value="SET_dom"/>
</dbReference>
<dbReference type="GO" id="GO:0046975">
    <property type="term" value="F:histone H3K36 methyltransferase activity"/>
    <property type="evidence" value="ECO:0007669"/>
    <property type="project" value="InterPro"/>
</dbReference>
<keyword evidence="5" id="KW-0808">Transferase</keyword>
<feature type="domain" description="Post-SET" evidence="13">
    <location>
        <begin position="1514"/>
        <end position="1530"/>
    </location>
</feature>
<keyword evidence="6" id="KW-0949">S-adenosyl-L-methionine</keyword>
<keyword evidence="9" id="KW-0862">Zinc</keyword>
<feature type="domain" description="CW-type" evidence="14">
    <location>
        <begin position="1223"/>
        <end position="1277"/>
    </location>
</feature>
<feature type="compositionally biased region" description="Basic and acidic residues" evidence="11">
    <location>
        <begin position="1067"/>
        <end position="1080"/>
    </location>
</feature>
<feature type="compositionally biased region" description="Basic residues" evidence="11">
    <location>
        <begin position="743"/>
        <end position="759"/>
    </location>
</feature>
<name>A0A9Q0KAA7_9MAGN</name>
<gene>
    <name evidence="16" type="ORF">NE237_018555</name>
</gene>
<feature type="region of interest" description="Disordered" evidence="11">
    <location>
        <begin position="2308"/>
        <end position="2330"/>
    </location>
</feature>
<keyword evidence="17" id="KW-1185">Reference proteome</keyword>
<dbReference type="Pfam" id="PF07496">
    <property type="entry name" value="zf-CW"/>
    <property type="match status" value="1"/>
</dbReference>
<dbReference type="PROSITE" id="PS51215">
    <property type="entry name" value="AWS"/>
    <property type="match status" value="1"/>
</dbReference>
<dbReference type="SUPFAM" id="SSF82199">
    <property type="entry name" value="SET domain"/>
    <property type="match status" value="1"/>
</dbReference>
<dbReference type="GO" id="GO:0005694">
    <property type="term" value="C:chromosome"/>
    <property type="evidence" value="ECO:0007669"/>
    <property type="project" value="UniProtKB-SubCell"/>
</dbReference>
<dbReference type="Pfam" id="PF00856">
    <property type="entry name" value="SET"/>
    <property type="match status" value="1"/>
</dbReference>
<evidence type="ECO:0000259" key="12">
    <source>
        <dbReference type="PROSITE" id="PS50280"/>
    </source>
</evidence>
<dbReference type="InterPro" id="IPR046341">
    <property type="entry name" value="SET_dom_sf"/>
</dbReference>
<dbReference type="InterPro" id="IPR003616">
    <property type="entry name" value="Post-SET_dom"/>
</dbReference>
<dbReference type="PROSITE" id="PS50280">
    <property type="entry name" value="SET"/>
    <property type="match status" value="1"/>
</dbReference>
<dbReference type="OrthoDB" id="422362at2759"/>
<reference evidence="16" key="1">
    <citation type="journal article" date="2023" name="Plant J.">
        <title>The genome of the king protea, Protea cynaroides.</title>
        <authorList>
            <person name="Chang J."/>
            <person name="Duong T.A."/>
            <person name="Schoeman C."/>
            <person name="Ma X."/>
            <person name="Roodt D."/>
            <person name="Barker N."/>
            <person name="Li Z."/>
            <person name="Van de Peer Y."/>
            <person name="Mizrachi E."/>
        </authorList>
    </citation>
    <scope>NUCLEOTIDE SEQUENCE</scope>
    <source>
        <tissue evidence="16">Young leaves</tissue>
    </source>
</reference>
<dbReference type="InterPro" id="IPR006560">
    <property type="entry name" value="AWS_dom"/>
</dbReference>
<feature type="compositionally biased region" description="Polar residues" evidence="11">
    <location>
        <begin position="1982"/>
        <end position="1995"/>
    </location>
</feature>
<dbReference type="GO" id="GO:0032259">
    <property type="term" value="P:methylation"/>
    <property type="evidence" value="ECO:0007669"/>
    <property type="project" value="UniProtKB-KW"/>
</dbReference>
<keyword evidence="8" id="KW-0863">Zinc-finger</keyword>
<feature type="region of interest" description="Disordered" evidence="11">
    <location>
        <begin position="1608"/>
        <end position="1630"/>
    </location>
</feature>
<feature type="compositionally biased region" description="Low complexity" evidence="11">
    <location>
        <begin position="2309"/>
        <end position="2322"/>
    </location>
</feature>
<dbReference type="Proteomes" id="UP001141806">
    <property type="component" value="Unassembled WGS sequence"/>
</dbReference>
<evidence type="ECO:0000259" key="13">
    <source>
        <dbReference type="PROSITE" id="PS50868"/>
    </source>
</evidence>
<sequence length="2330" mass="254172">MGSVGELRNCSGDMEGDTLELIDEFRDFQGCENAVIDSASSPAVCCQLVGYNENTIGRPVTEQFSCSELACPLSITNEGITIPVDECCAYSEIEINANLVDCSTGLEVSISGKDNSCNRQQDMGVSELEQKLQDECEFLSSNANGESTNPDEICLASSQKFGANSVEPSVGGLGATISERDDSCNRQLDTDGSILEKKQQDECGFLLSDTNGDTIIPVDWCPASSKKIGANSVDSGVGLEASIFGRDASWNWQQVIDVSEIEQKLQDEFEFPLSNTNGDNISPVGAWPAASINSVDSGVGLEASISLRDGSLVGKQDMDVLVHERKLQDECESRGLCSIKSDLDKKLCFLGTPGSCFEREGPHYGDEVGNHIEKAGMLLASDPLTVSLSESSQFVEQKVPGDAGGFSVEGVGSLQEFMEEKCDVITRISFSMSTQASLKEENTCNFVEGSPDVASECVFEEKSPQQPFQRSGVVNIEPCKGVVVPDLEEGFTPSCALTYGSMVDSTVQKYNEARDCTKPNYFSGVSEEAVTDLKEVVEQKCYFLSRTSANMSSQAMHIEENICNLMQRSLNVASDFSGEESTSLQSTLPLDVVDNSSKRFAKPDLQESDACNGALAFSGMVDSIDGADGEGKANFKSYISESNCPDSLLVLPRRSTRVSKLNQRNEAKKAASQCSKKLNSLSVPHRAIGIPFKIVRRKRSYPCKLARSSTWGVLGNIMEVFKQNDVILNHDSDFIQVQTHGSWKTRGRQGSKKRRKSRAARNSQEPNGKSNALIGCVRLKVKMGKEVDQKNLKVVLPEGDGSSVYVETMINECLSESNCRTSIEIPRVADDVEMEHKLGEDVKPPNGSLENPGTTVDVSVLDAHPADKDLASIVTQAMSAGNSSSDCNGVPSQTGTDSTGETAENKNLDPGTSPHSEVINVIQDVQVGAGMQMDLQDAGFDSAQAVVPSEDVMGSNTLLLKAKKGKRNGKVRGRRNPVGGCCVLDETVRGSTNSNKTMPKRRSQQKVGDGLDGSEAVVSATSQIASSSNSGNEGFVRESFPSSALVELGLCHEALKEETGIQACELPSHDVRNKPSESRTSELSASKTKGHKLPKTSKSNARSGKNRSRVSDSVRHRRKHVREKEEDLGKSFRKGRAKEEGFPDVNVGQQENHPEISGSINVSLVIEKDSMTSEPTELSKFNIVVNETSSNPVRNNAGNNVPLPPENISSLNAVFNGFEEQSLPPRIAWVCCDDCRKWRCISATLADYIEETNCKWICKDNADKAFADCSIPQEKSNAAINAELEISDASCEEDAYDRRPNYKAFERKQPKVPHEAPWTLVRSNLFLHRNRKNQTIDEIMVCHCKPPPDGSLGCGDECLNRMLNIECVKGTCPCGNLCSNQQFQKRKYSKFNSFRCGKKGYGLQLLEDVSEGQFLIEYVGEVLDLHAYEARQREYASKGQKHFYFMTLNGSEIIDACAKGNLGRFINHSCEPNCRTEKWMVNGEICIGLFAMRDINKGEEVTFDYNYVRVYGAAAKKCVCGSSACRGYIGGDPLDAETIVQGDSDEEFPEPVMIDQDGCNEDNMDGLISATGSVDGAITQYANVLLQAGDTIGKSELATVGSNNSLEKEDTLGASLPSAQPSPSKFSLKMEDGLSKSSFSSVPSEVSVKRDDGISKTSSSIQLVEVSLLKEDTSNKSSYKVQTSETSSSTAITINKCMVNSVGINKSKSDAVEDKPNSSKSRPRVKASRSASSIKKGKSTAYPVITNKTQVTAKPKKQMDGAIRIRFEGVEEKLNELLDDDGGISKRKDASKGYLKLLVLTAASGDNGNGEAFQSARDLSIILDALMKTKSRTVLTDVINKNGLQMLHNILKQNRRDFNKIPILRKLLKVLEFLALKGILTLEHINGGPPHPGMESFKDSILTLTRHTNIQVHQIARTFRNRWIPRNSRRFSYFDRDDSKLEPHSGATSNSSASSYKSWHDRGVRPTEAINCISQATVAPTPVETNTQEGSSAPSVGSCPASGTRKRKRKSRWDQPAEMKDDPPPQHSEEKIEPSSGQEMDPSPQKLEISETVQDQVINVNKEKNACNISVQNLPQQDEAATMVDVVQNVEDVPPGFSSRLNGPADPSNVCTADTINLPPQIPSPSSCGFEVITGHPQERFLPHLSVSYGVPFPLVQQFGTHQVGTVDCWSIAPGVPFHPFPPLPPFPREKSHLLLSQSSPDPMVLDVHGVQQPSHCLAAHNMDRSIPSTSGARSDVLVTRENNQVDRVRDSSHDFGRRNFRQRKWNDHVTPRFPCRRNGWEFKGNSSRNGVCSVGVGHVANEIRAPCSQGVNNGSENVSSSFYQHTQHQ</sequence>
<dbReference type="SMART" id="SM00317">
    <property type="entry name" value="SET"/>
    <property type="match status" value="1"/>
</dbReference>
<dbReference type="InterPro" id="IPR011124">
    <property type="entry name" value="Znf_CW"/>
</dbReference>
<feature type="region of interest" description="Disordered" evidence="11">
    <location>
        <begin position="1982"/>
        <end position="2045"/>
    </location>
</feature>
<evidence type="ECO:0000256" key="8">
    <source>
        <dbReference type="ARBA" id="ARBA00022771"/>
    </source>
</evidence>
<dbReference type="InterPro" id="IPR044437">
    <property type="entry name" value="SETD2/Set2_SET"/>
</dbReference>
<evidence type="ECO:0000256" key="3">
    <source>
        <dbReference type="ARBA" id="ARBA00022454"/>
    </source>
</evidence>
<dbReference type="CDD" id="cd19172">
    <property type="entry name" value="SET_SETD2"/>
    <property type="match status" value="1"/>
</dbReference>
<feature type="compositionally biased region" description="Basic and acidic residues" evidence="11">
    <location>
        <begin position="1708"/>
        <end position="1717"/>
    </location>
</feature>
<keyword evidence="3" id="KW-0158">Chromosome</keyword>
<feature type="region of interest" description="Disordered" evidence="11">
    <location>
        <begin position="739"/>
        <end position="770"/>
    </location>
</feature>
<evidence type="ECO:0000259" key="15">
    <source>
        <dbReference type="PROSITE" id="PS51215"/>
    </source>
</evidence>
<dbReference type="Gene3D" id="2.170.270.10">
    <property type="entry name" value="SET domain"/>
    <property type="match status" value="1"/>
</dbReference>
<proteinExistence type="predicted"/>
<feature type="domain" description="AWS" evidence="15">
    <location>
        <begin position="1337"/>
        <end position="1387"/>
    </location>
</feature>
<evidence type="ECO:0000256" key="6">
    <source>
        <dbReference type="ARBA" id="ARBA00022691"/>
    </source>
</evidence>
<keyword evidence="7" id="KW-0479">Metal-binding</keyword>